<evidence type="ECO:0000256" key="1">
    <source>
        <dbReference type="SAM" id="MobiDB-lite"/>
    </source>
</evidence>
<proteinExistence type="predicted"/>
<reference evidence="4 5" key="1">
    <citation type="submission" date="2021-08" db="EMBL/GenBank/DDBJ databases">
        <title>Draft Genome Sequence of Phanerochaete sordida strain YK-624.</title>
        <authorList>
            <person name="Mori T."/>
            <person name="Dohra H."/>
            <person name="Suzuki T."/>
            <person name="Kawagishi H."/>
            <person name="Hirai H."/>
        </authorList>
    </citation>
    <scope>NUCLEOTIDE SEQUENCE [LARGE SCALE GENOMIC DNA]</scope>
    <source>
        <strain evidence="4 5">YK-624</strain>
    </source>
</reference>
<comment type="caution">
    <text evidence="4">The sequence shown here is derived from an EMBL/GenBank/DDBJ whole genome shotgun (WGS) entry which is preliminary data.</text>
</comment>
<feature type="chain" id="PRO_5040466986" description="Protein CPL1-like domain-containing protein" evidence="2">
    <location>
        <begin position="21"/>
        <end position="543"/>
    </location>
</feature>
<dbReference type="InterPro" id="IPR048661">
    <property type="entry name" value="CPL1-like"/>
</dbReference>
<dbReference type="InterPro" id="IPR038955">
    <property type="entry name" value="PriA/CPL1_fungi"/>
</dbReference>
<dbReference type="EMBL" id="BPQB01000003">
    <property type="protein sequence ID" value="GJE86109.1"/>
    <property type="molecule type" value="Genomic_DNA"/>
</dbReference>
<sequence>MARLSSALLFAAAALPYVFATNDNCSSGEFFFQQKSCCLKQGGTPNPPPAPSGVSCPTNGWQWHDTYECCVPHQPQTSSSPPPQCQDDCFWHDLDLKCYPNGATPSPPAPTKPSTPSAPATPVTPSAPATPSSSSDCGSNNFFFQDKSCCLPHGGQPNPPSPPSGVSCPTNGWYWSDNHTACVPSQPQTPSSPAPSCNPDCFWSSLDLKCYPHGSSSTPSAPSQPTKPSVPSAPATPVTPTAPANPTSSSDCGNNNFFFQDKSCCLPHGGQPNPPSPPSGVTCPTNGWYWSNEHTACVPSQPQTPSSPAPSCNPDCFWSSLDLKCYPHGSSSTPSTPSQPTKPSTPSAPATPTGPSDCSSSDFWFPTKECCLPHGGQPNPPSPPSGTSCPPSSWYWHTGKQCCVPSQPTTPSSPPPQCQNGWTWNGSDLKCYPQPPTAPSNPPKPSGLAGHKRHAKSRAVTLCPSPLSACPIKGLMSSSGDYECLDTTADLTSCGGCASTGAGQDCTEIPSAVNVACTKGACVVSSCAKGFKVAKDAKSCVSA</sequence>
<dbReference type="PANTHER" id="PTHR35192">
    <property type="entry name" value="PROTEIN, PUTATIVE-RELATED"/>
    <property type="match status" value="1"/>
</dbReference>
<feature type="signal peptide" evidence="2">
    <location>
        <begin position="1"/>
        <end position="20"/>
    </location>
</feature>
<dbReference type="OrthoDB" id="439917at2759"/>
<dbReference type="PANTHER" id="PTHR35192:SF2">
    <property type="entry name" value="APPLE DOMAIN-CONTAINING PROTEIN"/>
    <property type="match status" value="1"/>
</dbReference>
<evidence type="ECO:0000256" key="2">
    <source>
        <dbReference type="SAM" id="SignalP"/>
    </source>
</evidence>
<evidence type="ECO:0000259" key="3">
    <source>
        <dbReference type="Pfam" id="PF21671"/>
    </source>
</evidence>
<name>A0A9P3L939_9APHY</name>
<evidence type="ECO:0000313" key="5">
    <source>
        <dbReference type="Proteomes" id="UP000703269"/>
    </source>
</evidence>
<feature type="region of interest" description="Disordered" evidence="1">
    <location>
        <begin position="102"/>
        <end position="134"/>
    </location>
</feature>
<dbReference type="Pfam" id="PF21671">
    <property type="entry name" value="CPL1-like"/>
    <property type="match status" value="1"/>
</dbReference>
<keyword evidence="5" id="KW-1185">Reference proteome</keyword>
<organism evidence="4 5">
    <name type="scientific">Phanerochaete sordida</name>
    <dbReference type="NCBI Taxonomy" id="48140"/>
    <lineage>
        <taxon>Eukaryota</taxon>
        <taxon>Fungi</taxon>
        <taxon>Dikarya</taxon>
        <taxon>Basidiomycota</taxon>
        <taxon>Agaricomycotina</taxon>
        <taxon>Agaricomycetes</taxon>
        <taxon>Polyporales</taxon>
        <taxon>Phanerochaetaceae</taxon>
        <taxon>Phanerochaete</taxon>
    </lineage>
</organism>
<feature type="region of interest" description="Disordered" evidence="1">
    <location>
        <begin position="329"/>
        <end position="360"/>
    </location>
</feature>
<dbReference type="AlphaFoldDB" id="A0A9P3L939"/>
<feature type="domain" description="Protein CPL1-like" evidence="3">
    <location>
        <begin position="482"/>
        <end position="541"/>
    </location>
</feature>
<feature type="compositionally biased region" description="Low complexity" evidence="1">
    <location>
        <begin position="215"/>
        <end position="249"/>
    </location>
</feature>
<protein>
    <recommendedName>
        <fullName evidence="3">Protein CPL1-like domain-containing protein</fullName>
    </recommendedName>
</protein>
<keyword evidence="2" id="KW-0732">Signal</keyword>
<dbReference type="Proteomes" id="UP000703269">
    <property type="component" value="Unassembled WGS sequence"/>
</dbReference>
<evidence type="ECO:0000313" key="4">
    <source>
        <dbReference type="EMBL" id="GJE86109.1"/>
    </source>
</evidence>
<feature type="compositionally biased region" description="Low complexity" evidence="1">
    <location>
        <begin position="330"/>
        <end position="356"/>
    </location>
</feature>
<gene>
    <name evidence="4" type="ORF">PsYK624_021890</name>
</gene>
<feature type="compositionally biased region" description="Low complexity" evidence="1">
    <location>
        <begin position="114"/>
        <end position="134"/>
    </location>
</feature>
<feature type="region of interest" description="Disordered" evidence="1">
    <location>
        <begin position="214"/>
        <end position="249"/>
    </location>
</feature>
<accession>A0A9P3L939</accession>